<evidence type="ECO:0000313" key="2">
    <source>
        <dbReference type="EMBL" id="CAF1241119.1"/>
    </source>
</evidence>
<comment type="caution">
    <text evidence="2">The sequence shown here is derived from an EMBL/GenBank/DDBJ whole genome shotgun (WGS) entry which is preliminary data.</text>
</comment>
<dbReference type="EMBL" id="CAJNOQ010010043">
    <property type="protein sequence ID" value="CAF1241119.1"/>
    <property type="molecule type" value="Genomic_DNA"/>
</dbReference>
<dbReference type="Proteomes" id="UP000681722">
    <property type="component" value="Unassembled WGS sequence"/>
</dbReference>
<reference evidence="2" key="1">
    <citation type="submission" date="2021-02" db="EMBL/GenBank/DDBJ databases">
        <authorList>
            <person name="Nowell W R."/>
        </authorList>
    </citation>
    <scope>NUCLEOTIDE SEQUENCE</scope>
</reference>
<evidence type="ECO:0000256" key="1">
    <source>
        <dbReference type="SAM" id="MobiDB-lite"/>
    </source>
</evidence>
<evidence type="ECO:0000313" key="6">
    <source>
        <dbReference type="Proteomes" id="UP000663829"/>
    </source>
</evidence>
<dbReference type="EMBL" id="CAJOBA010053091">
    <property type="protein sequence ID" value="CAF4261529.1"/>
    <property type="molecule type" value="Genomic_DNA"/>
</dbReference>
<accession>A0A814ZFT0</accession>
<dbReference type="Proteomes" id="UP000677228">
    <property type="component" value="Unassembled WGS sequence"/>
</dbReference>
<sequence>MFGHLDKHCRNKDKPNCAFCSDKHKTSDCQQPSTAKPTCFHCKKQGHEATSQQCEIYKEQQKRMRNNVERYSAGQKLNVQQQQPLSTWIDDENEFPSLSQNDQLSTTNQMKYIETLAEIFFTKMEKRFENLVKQLKKELRSTNSKEELIDPDSKQTVEEPIAYMSDGNKNEELEEDDNEEEEKPEIKTTTTQSELFDVTAKKTTSTEPFSHSVERSALKEIAYISTQNFSPHNHRITLSNKISQHSPDGRKQSKIKTNYQRSVRNEFGSY</sequence>
<feature type="compositionally biased region" description="Basic and acidic residues" evidence="1">
    <location>
        <begin position="139"/>
        <end position="157"/>
    </location>
</feature>
<organism evidence="2 6">
    <name type="scientific">Didymodactylos carnosus</name>
    <dbReference type="NCBI Taxonomy" id="1234261"/>
    <lineage>
        <taxon>Eukaryota</taxon>
        <taxon>Metazoa</taxon>
        <taxon>Spiralia</taxon>
        <taxon>Gnathifera</taxon>
        <taxon>Rotifera</taxon>
        <taxon>Eurotatoria</taxon>
        <taxon>Bdelloidea</taxon>
        <taxon>Philodinida</taxon>
        <taxon>Philodinidae</taxon>
        <taxon>Didymodactylos</taxon>
    </lineage>
</organism>
<name>A0A814ZFT0_9BILA</name>
<gene>
    <name evidence="2" type="ORF">GPM918_LOCUS25664</name>
    <name evidence="3" type="ORF">OVA965_LOCUS35594</name>
    <name evidence="4" type="ORF">SRO942_LOCUS25687</name>
    <name evidence="5" type="ORF">TMI583_LOCUS36564</name>
</gene>
<feature type="region of interest" description="Disordered" evidence="1">
    <location>
        <begin position="238"/>
        <end position="270"/>
    </location>
</feature>
<proteinExistence type="predicted"/>
<dbReference type="AlphaFoldDB" id="A0A814ZFT0"/>
<dbReference type="EMBL" id="CAJNOK010031209">
    <property type="protein sequence ID" value="CAF1469433.1"/>
    <property type="molecule type" value="Genomic_DNA"/>
</dbReference>
<dbReference type="Proteomes" id="UP000682733">
    <property type="component" value="Unassembled WGS sequence"/>
</dbReference>
<feature type="region of interest" description="Disordered" evidence="1">
    <location>
        <begin position="139"/>
        <end position="213"/>
    </location>
</feature>
<feature type="compositionally biased region" description="Acidic residues" evidence="1">
    <location>
        <begin position="172"/>
        <end position="183"/>
    </location>
</feature>
<evidence type="ECO:0000313" key="3">
    <source>
        <dbReference type="EMBL" id="CAF1469433.1"/>
    </source>
</evidence>
<evidence type="ECO:0000313" key="5">
    <source>
        <dbReference type="EMBL" id="CAF4261529.1"/>
    </source>
</evidence>
<dbReference type="Proteomes" id="UP000663829">
    <property type="component" value="Unassembled WGS sequence"/>
</dbReference>
<protein>
    <submittedName>
        <fullName evidence="2">Uncharacterized protein</fullName>
    </submittedName>
</protein>
<evidence type="ECO:0000313" key="4">
    <source>
        <dbReference type="EMBL" id="CAF4004253.1"/>
    </source>
</evidence>
<keyword evidence="6" id="KW-1185">Reference proteome</keyword>
<dbReference type="EMBL" id="CAJOBC010010539">
    <property type="protein sequence ID" value="CAF4004253.1"/>
    <property type="molecule type" value="Genomic_DNA"/>
</dbReference>